<feature type="chain" id="PRO_5021835299" evidence="1">
    <location>
        <begin position="22"/>
        <end position="88"/>
    </location>
</feature>
<reference evidence="2 3" key="1">
    <citation type="journal article" date="2015" name="Stand. Genomic Sci.">
        <title>Genomic Encyclopedia of Bacterial and Archaeal Type Strains, Phase III: the genomes of soil and plant-associated and newly described type strains.</title>
        <authorList>
            <person name="Whitman W.B."/>
            <person name="Woyke T."/>
            <person name="Klenk H.P."/>
            <person name="Zhou Y."/>
            <person name="Lilburn T.G."/>
            <person name="Beck B.J."/>
            <person name="De Vos P."/>
            <person name="Vandamme P."/>
            <person name="Eisen J.A."/>
            <person name="Garrity G."/>
            <person name="Hugenholtz P."/>
            <person name="Kyrpides N.C."/>
        </authorList>
    </citation>
    <scope>NUCLEOTIDE SEQUENCE [LARGE SCALE GENOMIC DNA]</scope>
    <source>
        <strain evidence="2 3">CGMCC 1.10948</strain>
    </source>
</reference>
<evidence type="ECO:0000256" key="1">
    <source>
        <dbReference type="SAM" id="SignalP"/>
    </source>
</evidence>
<keyword evidence="3" id="KW-1185">Reference proteome</keyword>
<evidence type="ECO:0000313" key="2">
    <source>
        <dbReference type="EMBL" id="TWI60486.1"/>
    </source>
</evidence>
<dbReference type="RefSeq" id="WP_145832083.1">
    <property type="nucleotide sequence ID" value="NZ_VLLA01000032.1"/>
</dbReference>
<name>A0A562QWG9_9BRAD</name>
<feature type="signal peptide" evidence="1">
    <location>
        <begin position="1"/>
        <end position="21"/>
    </location>
</feature>
<keyword evidence="1" id="KW-0732">Signal</keyword>
<dbReference type="AlphaFoldDB" id="A0A562QWG9"/>
<comment type="caution">
    <text evidence="2">The sequence shown here is derived from an EMBL/GenBank/DDBJ whole genome shotgun (WGS) entry which is preliminary data.</text>
</comment>
<gene>
    <name evidence="2" type="ORF">IQ16_07606</name>
</gene>
<evidence type="ECO:0000313" key="3">
    <source>
        <dbReference type="Proteomes" id="UP000316291"/>
    </source>
</evidence>
<sequence>MKVIKILSAAVLVVSAVPAKGQTDATNNKLLYECVKAADEKYKMTWSTLCSQGGGKGGYCPEFIGSPKDVQFSQLRNEEKALCAKLYK</sequence>
<dbReference type="EMBL" id="VLLA01000032">
    <property type="protein sequence ID" value="TWI60486.1"/>
    <property type="molecule type" value="Genomic_DNA"/>
</dbReference>
<protein>
    <submittedName>
        <fullName evidence="2">Uncharacterized protein</fullName>
    </submittedName>
</protein>
<organism evidence="2 3">
    <name type="scientific">Bradyrhizobium huanghuaihaiense</name>
    <dbReference type="NCBI Taxonomy" id="990078"/>
    <lineage>
        <taxon>Bacteria</taxon>
        <taxon>Pseudomonadati</taxon>
        <taxon>Pseudomonadota</taxon>
        <taxon>Alphaproteobacteria</taxon>
        <taxon>Hyphomicrobiales</taxon>
        <taxon>Nitrobacteraceae</taxon>
        <taxon>Bradyrhizobium</taxon>
    </lineage>
</organism>
<accession>A0A562QWG9</accession>
<dbReference type="Proteomes" id="UP000316291">
    <property type="component" value="Unassembled WGS sequence"/>
</dbReference>
<proteinExistence type="predicted"/>